<name>A0ACD5XK18_AVESA</name>
<evidence type="ECO:0000313" key="1">
    <source>
        <dbReference type="EnsemblPlants" id="AVESA.00010b.r2.4DG0785800.1.CDS.1"/>
    </source>
</evidence>
<protein>
    <submittedName>
        <fullName evidence="1">Uncharacterized protein</fullName>
    </submittedName>
</protein>
<dbReference type="EnsemblPlants" id="AVESA.00010b.r2.4DG0785800.1">
    <property type="protein sequence ID" value="AVESA.00010b.r2.4DG0785800.1.CDS.1"/>
    <property type="gene ID" value="AVESA.00010b.r2.4DG0785800"/>
</dbReference>
<keyword evidence="2" id="KW-1185">Reference proteome</keyword>
<proteinExistence type="predicted"/>
<reference evidence="1" key="2">
    <citation type="submission" date="2025-09" db="UniProtKB">
        <authorList>
            <consortium name="EnsemblPlants"/>
        </authorList>
    </citation>
    <scope>IDENTIFICATION</scope>
</reference>
<sequence>MVKQQASRRATAAPPVRRRVEATTICFFEEAAPKAGGGHRFAVRVTCNVTRSLEFRRRGKRPDVLEQKYTAAGDSGGGAFATTFPVADLAALQSDDACRGALRGMLTELPQLRSLHLAEDEWDAVVPGDVVPEIVDAARRGDDGFTFCFTMSVHRRVIHNEQALLMACKERVAGEGELDGESLRVTADCAICFDGLDGESAVELPSCEHVFHRRCISKWFSKATTCPMCRGDVRLSALPEFLELSSTGEPVQGTTVLPDLE</sequence>
<dbReference type="Proteomes" id="UP001732700">
    <property type="component" value="Chromosome 4D"/>
</dbReference>
<accession>A0ACD5XK18</accession>
<organism evidence="1 2">
    <name type="scientific">Avena sativa</name>
    <name type="common">Oat</name>
    <dbReference type="NCBI Taxonomy" id="4498"/>
    <lineage>
        <taxon>Eukaryota</taxon>
        <taxon>Viridiplantae</taxon>
        <taxon>Streptophyta</taxon>
        <taxon>Embryophyta</taxon>
        <taxon>Tracheophyta</taxon>
        <taxon>Spermatophyta</taxon>
        <taxon>Magnoliopsida</taxon>
        <taxon>Liliopsida</taxon>
        <taxon>Poales</taxon>
        <taxon>Poaceae</taxon>
        <taxon>BOP clade</taxon>
        <taxon>Pooideae</taxon>
        <taxon>Poodae</taxon>
        <taxon>Poeae</taxon>
        <taxon>Poeae Chloroplast Group 1 (Aveneae type)</taxon>
        <taxon>Aveninae</taxon>
        <taxon>Avena</taxon>
    </lineage>
</organism>
<evidence type="ECO:0000313" key="2">
    <source>
        <dbReference type="Proteomes" id="UP001732700"/>
    </source>
</evidence>
<reference evidence="1" key="1">
    <citation type="submission" date="2021-05" db="EMBL/GenBank/DDBJ databases">
        <authorList>
            <person name="Scholz U."/>
            <person name="Mascher M."/>
            <person name="Fiebig A."/>
        </authorList>
    </citation>
    <scope>NUCLEOTIDE SEQUENCE [LARGE SCALE GENOMIC DNA]</scope>
</reference>